<keyword evidence="2" id="KW-1185">Reference proteome</keyword>
<organism evidence="1 2">
    <name type="scientific">Buddleja alternifolia</name>
    <dbReference type="NCBI Taxonomy" id="168488"/>
    <lineage>
        <taxon>Eukaryota</taxon>
        <taxon>Viridiplantae</taxon>
        <taxon>Streptophyta</taxon>
        <taxon>Embryophyta</taxon>
        <taxon>Tracheophyta</taxon>
        <taxon>Spermatophyta</taxon>
        <taxon>Magnoliopsida</taxon>
        <taxon>eudicotyledons</taxon>
        <taxon>Gunneridae</taxon>
        <taxon>Pentapetalae</taxon>
        <taxon>asterids</taxon>
        <taxon>lamiids</taxon>
        <taxon>Lamiales</taxon>
        <taxon>Scrophulariaceae</taxon>
        <taxon>Buddlejeae</taxon>
        <taxon>Buddleja</taxon>
    </lineage>
</organism>
<evidence type="ECO:0000313" key="2">
    <source>
        <dbReference type="Proteomes" id="UP000826271"/>
    </source>
</evidence>
<dbReference type="AlphaFoldDB" id="A0AAV6XH35"/>
<sequence>MNERGEQDFSRLSCPTLPKGRRSLGGIAVFGDCLCLCDNTSHDDIVIWVMKEYGVEKSWKKKFVISKSPNLAGESEEYVYPSKFF</sequence>
<gene>
    <name evidence="1" type="ORF">BUALT_Bualt08G0131000</name>
</gene>
<dbReference type="Proteomes" id="UP000826271">
    <property type="component" value="Unassembled WGS sequence"/>
</dbReference>
<evidence type="ECO:0000313" key="1">
    <source>
        <dbReference type="EMBL" id="KAG8378375.1"/>
    </source>
</evidence>
<evidence type="ECO:0008006" key="3">
    <source>
        <dbReference type="Google" id="ProtNLM"/>
    </source>
</evidence>
<name>A0AAV6XH35_9LAMI</name>
<proteinExistence type="predicted"/>
<dbReference type="EMBL" id="WHWC01000008">
    <property type="protein sequence ID" value="KAG8378375.1"/>
    <property type="molecule type" value="Genomic_DNA"/>
</dbReference>
<reference evidence="1" key="1">
    <citation type="submission" date="2019-10" db="EMBL/GenBank/DDBJ databases">
        <authorList>
            <person name="Zhang R."/>
            <person name="Pan Y."/>
            <person name="Wang J."/>
            <person name="Ma R."/>
            <person name="Yu S."/>
        </authorList>
    </citation>
    <scope>NUCLEOTIDE SEQUENCE</scope>
    <source>
        <strain evidence="1">LA-IB0</strain>
        <tissue evidence="1">Leaf</tissue>
    </source>
</reference>
<protein>
    <recommendedName>
        <fullName evidence="3">F-box associated domain-containing protein</fullName>
    </recommendedName>
</protein>
<comment type="caution">
    <text evidence="1">The sequence shown here is derived from an EMBL/GenBank/DDBJ whole genome shotgun (WGS) entry which is preliminary data.</text>
</comment>
<accession>A0AAV6XH35</accession>